<keyword evidence="2" id="KW-1185">Reference proteome</keyword>
<dbReference type="Proteomes" id="UP000789525">
    <property type="component" value="Unassembled WGS sequence"/>
</dbReference>
<protein>
    <submittedName>
        <fullName evidence="1">6583_t:CDS:1</fullName>
    </submittedName>
</protein>
<accession>A0ACA9L7A4</accession>
<comment type="caution">
    <text evidence="1">The sequence shown here is derived from an EMBL/GenBank/DDBJ whole genome shotgun (WGS) entry which is preliminary data.</text>
</comment>
<sequence>MPNPTGDYLFICLYSPAVWNLLGPIVIHDPDDPNNDLFDYEYVMTVSDWYHIPTGDPSMLPTLFSANYQGIDPIPDSAEISGVGQYNCSIPTCVPSKFATYSVTKGKRYRFRIINISAMSHFWISIDEHPLTVIEVDGTPIHPVKVEMLPINSAQRYSVVVTANNAVGNYWIRAQLSGCSLPDNNFTINFNSPIFENGNITGILRYEGAPPTNPTSVGYSTSVINCYDLDSSLMKPYPQNPPVPPKDANVTRLNFNVAIKQNPEHILEATMNNSSFVSDLSYPTNQRVIDGVGFISSDNAYPYYVLNGAVEIVINNTEPRTHPFHMHGHEFWVIAQGDNNSYNKPLDTLTYNYDNPPLRDTATVKERG</sequence>
<gene>
    <name evidence="1" type="ORF">ACOLOM_LOCUS3318</name>
</gene>
<reference evidence="1" key="1">
    <citation type="submission" date="2021-06" db="EMBL/GenBank/DDBJ databases">
        <authorList>
            <person name="Kallberg Y."/>
            <person name="Tangrot J."/>
            <person name="Rosling A."/>
        </authorList>
    </citation>
    <scope>NUCLEOTIDE SEQUENCE</scope>
    <source>
        <strain evidence="1">CL356</strain>
    </source>
</reference>
<proteinExistence type="predicted"/>
<evidence type="ECO:0000313" key="1">
    <source>
        <dbReference type="EMBL" id="CAG8513307.1"/>
    </source>
</evidence>
<name>A0ACA9L7A4_9GLOM</name>
<organism evidence="1 2">
    <name type="scientific">Acaulospora colombiana</name>
    <dbReference type="NCBI Taxonomy" id="27376"/>
    <lineage>
        <taxon>Eukaryota</taxon>
        <taxon>Fungi</taxon>
        <taxon>Fungi incertae sedis</taxon>
        <taxon>Mucoromycota</taxon>
        <taxon>Glomeromycotina</taxon>
        <taxon>Glomeromycetes</taxon>
        <taxon>Diversisporales</taxon>
        <taxon>Acaulosporaceae</taxon>
        <taxon>Acaulospora</taxon>
    </lineage>
</organism>
<evidence type="ECO:0000313" key="2">
    <source>
        <dbReference type="Proteomes" id="UP000789525"/>
    </source>
</evidence>
<dbReference type="EMBL" id="CAJVPT010004877">
    <property type="protein sequence ID" value="CAG8513307.1"/>
    <property type="molecule type" value="Genomic_DNA"/>
</dbReference>